<dbReference type="PROSITE" id="PS52016">
    <property type="entry name" value="TONB_DEPENDENT_REC_3"/>
    <property type="match status" value="1"/>
</dbReference>
<evidence type="ECO:0000256" key="1">
    <source>
        <dbReference type="ARBA" id="ARBA00004571"/>
    </source>
</evidence>
<dbReference type="AlphaFoldDB" id="A0A6M8HGN9"/>
<evidence type="ECO:0000256" key="6">
    <source>
        <dbReference type="ARBA" id="ARBA00023136"/>
    </source>
</evidence>
<evidence type="ECO:0000256" key="7">
    <source>
        <dbReference type="ARBA" id="ARBA00023237"/>
    </source>
</evidence>
<sequence length="942" mass="100749">MMIGRSTRLFLVYSACLGAFSVAAMPLHAQTSPAPGAAVSATSAAVAAGAGTSEQILVTGSSLRTTNSTSPNPVTIVTAKDIQKTTAVTISDYLSRLPSIGSSSVGNTTTNGGDGLSCADIRNLGSARTLILIDGKREVQTGGFGFSCVDINSIPVSMVDSIEILKDGGSALYGADAVAGVINIKLKHNYAGTNFYVKGGLTDAGDARSALISGVHGFDFDHGRGNVTLGGQYMTQGPVYQADRSWAGPVQVSNPASGTPLYGSGVPEASRFFVGDQDLIARNGSVSNFTDADRYDYSKDQQLTNYVQTGSFNGNAHYTINDHFNLYTRALYTHKSTAEQLAPSPATGSSYPSTLPTSFVFPAGNPYNPFGQDADIYRRFVEFGNRGYSQGTDTYQINGGLNGTIVGNWSYDVSGAYGKSTSTINTSGSTNYRKLEQELGARQVDPSDPNSAVVYDPSYCTNSPGCVLVNPLGKWPTNAVDYARFTQHDRSAYQLRDFNLRIKNDDLARLPWRGGGDVGISFGAEHRGESGSYQVDPIVGSGDSGGGVASDPTTGAFNATEAFIEGNFPLLHDMPFARDLSVDLQGRFSHYNTFGNTKNWKASINWAPVRDIRFRGTMSTGFRQPNVNELFGAQNVSYNSANDPCIQSGTYGAKSAAVIGKCVSQGINPATFQAANSGQVPTTAGGNPSLQPETSRTYTFGTVLTPRWAPHLTASIDYWHTSIENLISSVSSQYILDQCYTGSNPTYCSAISRNGLDQISSVKSLEANLGGLRTNGIDFNLDYMVRLGRHDTLTLSNQYQQLIGYVMQNVAGGAWNNYAGRLVYTNGGNYPYAIPRVRDYVSGTWTHGHFSATYMMRYIGGMVLNNGSSDLVKGQNGRYQVAGIYYHDVALGYTIGRWNLQANVNNLFDKNAPFVPDAGFNTGAGIYDVVGRTIFMSAGVTF</sequence>
<evidence type="ECO:0000313" key="14">
    <source>
        <dbReference type="Proteomes" id="UP000500767"/>
    </source>
</evidence>
<dbReference type="InterPro" id="IPR012910">
    <property type="entry name" value="Plug_dom"/>
</dbReference>
<keyword evidence="13" id="KW-0675">Receptor</keyword>
<dbReference type="RefSeq" id="WP_172443418.1">
    <property type="nucleotide sequence ID" value="NZ_CP053708.1"/>
</dbReference>
<comment type="subcellular location">
    <subcellularLocation>
        <location evidence="1 8">Cell outer membrane</location>
        <topology evidence="1 8">Multi-pass membrane protein</topology>
    </subcellularLocation>
</comment>
<feature type="domain" description="TonB-dependent receptor plug" evidence="12">
    <location>
        <begin position="68"/>
        <end position="181"/>
    </location>
</feature>
<evidence type="ECO:0000259" key="12">
    <source>
        <dbReference type="Pfam" id="PF07715"/>
    </source>
</evidence>
<keyword evidence="3 8" id="KW-1134">Transmembrane beta strand</keyword>
<evidence type="ECO:0000256" key="8">
    <source>
        <dbReference type="PROSITE-ProRule" id="PRU01360"/>
    </source>
</evidence>
<dbReference type="Proteomes" id="UP000500767">
    <property type="component" value="Chromosome"/>
</dbReference>
<dbReference type="PANTHER" id="PTHR47234">
    <property type="match status" value="1"/>
</dbReference>
<dbReference type="Gene3D" id="2.40.170.20">
    <property type="entry name" value="TonB-dependent receptor, beta-barrel domain"/>
    <property type="match status" value="1"/>
</dbReference>
<name>A0A6M8HGN9_9PROT</name>
<dbReference type="Pfam" id="PF07715">
    <property type="entry name" value="Plug"/>
    <property type="match status" value="1"/>
</dbReference>
<keyword evidence="6 8" id="KW-0472">Membrane</keyword>
<dbReference type="InterPro" id="IPR000531">
    <property type="entry name" value="Beta-barrel_TonB"/>
</dbReference>
<dbReference type="InterPro" id="IPR039426">
    <property type="entry name" value="TonB-dep_rcpt-like"/>
</dbReference>
<feature type="signal peptide" evidence="10">
    <location>
        <begin position="1"/>
        <end position="29"/>
    </location>
</feature>
<proteinExistence type="inferred from homology"/>
<feature type="domain" description="TonB-dependent receptor-like beta-barrel" evidence="11">
    <location>
        <begin position="361"/>
        <end position="907"/>
    </location>
</feature>
<reference evidence="13 14" key="1">
    <citation type="journal article" date="2014" name="World J. Microbiol. Biotechnol.">
        <title>Biodiversity and physiological characteristics of Antarctic and Arctic lichens-associated bacteria.</title>
        <authorList>
            <person name="Lee Y.M."/>
            <person name="Kim E.H."/>
            <person name="Lee H.K."/>
            <person name="Hong S.G."/>
        </authorList>
    </citation>
    <scope>NUCLEOTIDE SEQUENCE [LARGE SCALE GENOMIC DNA]</scope>
    <source>
        <strain evidence="13 14">PAMC 26569</strain>
    </source>
</reference>
<dbReference type="PANTHER" id="PTHR47234:SF2">
    <property type="entry name" value="TONB-DEPENDENT RECEPTOR"/>
    <property type="match status" value="1"/>
</dbReference>
<evidence type="ECO:0000256" key="3">
    <source>
        <dbReference type="ARBA" id="ARBA00022452"/>
    </source>
</evidence>
<keyword evidence="4 8" id="KW-0812">Transmembrane</keyword>
<evidence type="ECO:0000313" key="13">
    <source>
        <dbReference type="EMBL" id="QKE88812.1"/>
    </source>
</evidence>
<dbReference type="GO" id="GO:0009279">
    <property type="term" value="C:cell outer membrane"/>
    <property type="evidence" value="ECO:0007669"/>
    <property type="project" value="UniProtKB-SubCell"/>
</dbReference>
<dbReference type="KEGG" id="lck:HN018_00975"/>
<feature type="chain" id="PRO_5026664861" evidence="10">
    <location>
        <begin position="30"/>
        <end position="942"/>
    </location>
</feature>
<dbReference type="SUPFAM" id="SSF56935">
    <property type="entry name" value="Porins"/>
    <property type="match status" value="1"/>
</dbReference>
<comment type="similarity">
    <text evidence="8 9">Belongs to the TonB-dependent receptor family.</text>
</comment>
<accession>A0A6M8HGN9</accession>
<keyword evidence="10" id="KW-0732">Signal</keyword>
<evidence type="ECO:0000256" key="2">
    <source>
        <dbReference type="ARBA" id="ARBA00022448"/>
    </source>
</evidence>
<dbReference type="EMBL" id="CP053708">
    <property type="protein sequence ID" value="QKE88812.1"/>
    <property type="molecule type" value="Genomic_DNA"/>
</dbReference>
<evidence type="ECO:0000256" key="5">
    <source>
        <dbReference type="ARBA" id="ARBA00023077"/>
    </source>
</evidence>
<dbReference type="InterPro" id="IPR036942">
    <property type="entry name" value="Beta-barrel_TonB_sf"/>
</dbReference>
<keyword evidence="5 9" id="KW-0798">TonB box</keyword>
<evidence type="ECO:0000256" key="10">
    <source>
        <dbReference type="SAM" id="SignalP"/>
    </source>
</evidence>
<dbReference type="Gene3D" id="2.170.130.10">
    <property type="entry name" value="TonB-dependent receptor, plug domain"/>
    <property type="match status" value="1"/>
</dbReference>
<evidence type="ECO:0000259" key="11">
    <source>
        <dbReference type="Pfam" id="PF00593"/>
    </source>
</evidence>
<keyword evidence="7 8" id="KW-0998">Cell outer membrane</keyword>
<protein>
    <submittedName>
        <fullName evidence="13">TonB-dependent receptor</fullName>
    </submittedName>
</protein>
<evidence type="ECO:0000256" key="4">
    <source>
        <dbReference type="ARBA" id="ARBA00022692"/>
    </source>
</evidence>
<keyword evidence="2 8" id="KW-0813">Transport</keyword>
<keyword evidence="14" id="KW-1185">Reference proteome</keyword>
<organism evidence="13 14">
    <name type="scientific">Lichenicola cladoniae</name>
    <dbReference type="NCBI Taxonomy" id="1484109"/>
    <lineage>
        <taxon>Bacteria</taxon>
        <taxon>Pseudomonadati</taxon>
        <taxon>Pseudomonadota</taxon>
        <taxon>Alphaproteobacteria</taxon>
        <taxon>Acetobacterales</taxon>
        <taxon>Acetobacteraceae</taxon>
        <taxon>Lichenicola</taxon>
    </lineage>
</organism>
<dbReference type="InterPro" id="IPR037066">
    <property type="entry name" value="Plug_dom_sf"/>
</dbReference>
<evidence type="ECO:0000256" key="9">
    <source>
        <dbReference type="RuleBase" id="RU003357"/>
    </source>
</evidence>
<gene>
    <name evidence="13" type="ORF">HN018_00975</name>
</gene>
<dbReference type="Pfam" id="PF00593">
    <property type="entry name" value="TonB_dep_Rec_b-barrel"/>
    <property type="match status" value="1"/>
</dbReference>